<feature type="transmembrane region" description="Helical" evidence="1">
    <location>
        <begin position="388"/>
        <end position="408"/>
    </location>
</feature>
<keyword evidence="1" id="KW-0472">Membrane</keyword>
<dbReference type="EMBL" id="JARGEQ010000040">
    <property type="protein sequence ID" value="MDF1585674.1"/>
    <property type="molecule type" value="Genomic_DNA"/>
</dbReference>
<feature type="transmembrane region" description="Helical" evidence="1">
    <location>
        <begin position="7"/>
        <end position="33"/>
    </location>
</feature>
<dbReference type="Proteomes" id="UP001301140">
    <property type="component" value="Unassembled WGS sequence"/>
</dbReference>
<feature type="transmembrane region" description="Helical" evidence="1">
    <location>
        <begin position="205"/>
        <end position="225"/>
    </location>
</feature>
<feature type="transmembrane region" description="Helical" evidence="1">
    <location>
        <begin position="356"/>
        <end position="382"/>
    </location>
</feature>
<dbReference type="PANTHER" id="PTHR35342:SF5">
    <property type="entry name" value="TRICARBOXYLIC TRANSPORT PROTEIN"/>
    <property type="match status" value="1"/>
</dbReference>
<dbReference type="PANTHER" id="PTHR35342">
    <property type="entry name" value="TRICARBOXYLIC TRANSPORT PROTEIN"/>
    <property type="match status" value="1"/>
</dbReference>
<protein>
    <submittedName>
        <fullName evidence="3">Tripartite tricarboxylate transporter permease</fullName>
    </submittedName>
</protein>
<evidence type="ECO:0000256" key="1">
    <source>
        <dbReference type="SAM" id="Phobius"/>
    </source>
</evidence>
<evidence type="ECO:0000313" key="4">
    <source>
        <dbReference type="Proteomes" id="UP001301140"/>
    </source>
</evidence>
<keyword evidence="1" id="KW-0812">Transmembrane</keyword>
<dbReference type="InterPro" id="IPR002823">
    <property type="entry name" value="DUF112_TM"/>
</dbReference>
<feature type="transmembrane region" description="Helical" evidence="1">
    <location>
        <begin position="149"/>
        <end position="166"/>
    </location>
</feature>
<name>A0AAP3XPQ7_9PROT</name>
<comment type="caution">
    <text evidence="3">The sequence shown here is derived from an EMBL/GenBank/DDBJ whole genome shotgun (WGS) entry which is preliminary data.</text>
</comment>
<dbReference type="RefSeq" id="WP_327788092.1">
    <property type="nucleotide sequence ID" value="NZ_JARGEQ010000040.1"/>
</dbReference>
<feature type="transmembrane region" description="Helical" evidence="1">
    <location>
        <begin position="111"/>
        <end position="137"/>
    </location>
</feature>
<feature type="transmembrane region" description="Helical" evidence="1">
    <location>
        <begin position="173"/>
        <end position="193"/>
    </location>
</feature>
<evidence type="ECO:0000313" key="3">
    <source>
        <dbReference type="EMBL" id="MDF1585674.1"/>
    </source>
</evidence>
<proteinExistence type="predicted"/>
<reference evidence="3 4" key="1">
    <citation type="submission" date="2023-03" db="EMBL/GenBank/DDBJ databases">
        <title>YIM 152171 draft genome.</title>
        <authorList>
            <person name="Yang Z."/>
        </authorList>
    </citation>
    <scope>NUCLEOTIDE SEQUENCE [LARGE SCALE GENOMIC DNA]</scope>
    <source>
        <strain evidence="3 4">YIM 152171</strain>
    </source>
</reference>
<feature type="transmembrane region" description="Helical" evidence="1">
    <location>
        <begin position="415"/>
        <end position="443"/>
    </location>
</feature>
<keyword evidence="1" id="KW-1133">Transmembrane helix</keyword>
<keyword evidence="4" id="KW-1185">Reference proteome</keyword>
<feature type="transmembrane region" description="Helical" evidence="1">
    <location>
        <begin position="463"/>
        <end position="491"/>
    </location>
</feature>
<organism evidence="3 4">
    <name type="scientific">Marinimicrococcus flavescens</name>
    <dbReference type="NCBI Taxonomy" id="3031815"/>
    <lineage>
        <taxon>Bacteria</taxon>
        <taxon>Pseudomonadati</taxon>
        <taxon>Pseudomonadota</taxon>
        <taxon>Alphaproteobacteria</taxon>
        <taxon>Geminicoccales</taxon>
        <taxon>Geminicoccaceae</taxon>
        <taxon>Marinimicrococcus</taxon>
    </lineage>
</organism>
<feature type="transmembrane region" description="Helical" evidence="1">
    <location>
        <begin position="260"/>
        <end position="283"/>
    </location>
</feature>
<feature type="domain" description="DUF112" evidence="2">
    <location>
        <begin position="20"/>
        <end position="440"/>
    </location>
</feature>
<evidence type="ECO:0000259" key="2">
    <source>
        <dbReference type="Pfam" id="PF01970"/>
    </source>
</evidence>
<dbReference type="Pfam" id="PF01970">
    <property type="entry name" value="TctA"/>
    <property type="match status" value="1"/>
</dbReference>
<sequence length="498" mass="52249">MDTLNALFYGFGVALQPLHLALGFFGAFIGTLVGALPGIGPVNGVAILIPLAFSLQLSPTAALILLSSVYYGTMYGGRISSILLNIPGDEPAVMTTLDGYPMARSGRAASALAVSGVASFVGGTLATVGLTLFAPILARAAIHFGPAEYFALYVLAFATIGGITGANPAKTLLAAMIGLAIGTVGLDPATGIPRFTFDSYHLYDGVDFIVAIVGLFAISEFLIFLERPAGTHQPRVEIGSMRGAYRDVRRSFGAMLRNSVVGFIAGVLPGAGASLGSFLAYVFERRISNRNDTFGKGDPRGVAAPEAGNNAAAGGALVPMLTLGVPGSGTTAVMLAMLITLNITPGPLLFEKQAELVWGLIAALYLANVVLVILNLPLVGIFTRLLALPYWLLMPIVVMASFVGVYSISHSPFDLYMMIGFGVFGYVLRKLEISLVPVVLGLLLGEAMEFNLRRALSISNGDWTYLVSSPIANTIYVATAVLLAIAVAMALRRERTPH</sequence>
<accession>A0AAP3XPQ7</accession>
<dbReference type="AlphaFoldDB" id="A0AAP3XPQ7"/>
<feature type="transmembrane region" description="Helical" evidence="1">
    <location>
        <begin position="45"/>
        <end position="71"/>
    </location>
</feature>
<gene>
    <name evidence="3" type="ORF">PZ740_04645</name>
</gene>
<feature type="transmembrane region" description="Helical" evidence="1">
    <location>
        <begin position="323"/>
        <end position="344"/>
    </location>
</feature>